<keyword evidence="3" id="KW-1133">Transmembrane helix</keyword>
<feature type="domain" description="Methyl-accepting transducer" evidence="4">
    <location>
        <begin position="212"/>
        <end position="448"/>
    </location>
</feature>
<evidence type="ECO:0000313" key="6">
    <source>
        <dbReference type="Proteomes" id="UP001341444"/>
    </source>
</evidence>
<feature type="transmembrane region" description="Helical" evidence="3">
    <location>
        <begin position="71"/>
        <end position="88"/>
    </location>
</feature>
<keyword evidence="1 2" id="KW-0807">Transducer</keyword>
<feature type="transmembrane region" description="Helical" evidence="3">
    <location>
        <begin position="146"/>
        <end position="165"/>
    </location>
</feature>
<gene>
    <name evidence="5" type="ORF">P4T90_15745</name>
</gene>
<dbReference type="PANTHER" id="PTHR32089">
    <property type="entry name" value="METHYL-ACCEPTING CHEMOTAXIS PROTEIN MCPB"/>
    <property type="match status" value="1"/>
</dbReference>
<dbReference type="CDD" id="cd11386">
    <property type="entry name" value="MCP_signal"/>
    <property type="match status" value="1"/>
</dbReference>
<dbReference type="EMBL" id="JARMAB010000023">
    <property type="protein sequence ID" value="MED1204502.1"/>
    <property type="molecule type" value="Genomic_DNA"/>
</dbReference>
<feature type="transmembrane region" description="Helical" evidence="3">
    <location>
        <begin position="9"/>
        <end position="30"/>
    </location>
</feature>
<dbReference type="RefSeq" id="WP_066266457.1">
    <property type="nucleotide sequence ID" value="NZ_JARMAB010000023.1"/>
</dbReference>
<dbReference type="Pfam" id="PF00015">
    <property type="entry name" value="MCPsignal"/>
    <property type="match status" value="1"/>
</dbReference>
<keyword evidence="3" id="KW-0472">Membrane</keyword>
<dbReference type="SMART" id="SM00283">
    <property type="entry name" value="MA"/>
    <property type="match status" value="1"/>
</dbReference>
<evidence type="ECO:0000256" key="2">
    <source>
        <dbReference type="PROSITE-ProRule" id="PRU00284"/>
    </source>
</evidence>
<accession>A0ABU6MJB5</accession>
<protein>
    <submittedName>
        <fullName evidence="5">Methyl-accepting chemotaxis protein</fullName>
    </submittedName>
</protein>
<organism evidence="5 6">
    <name type="scientific">Heyndrickxia acidicola</name>
    <dbReference type="NCBI Taxonomy" id="209389"/>
    <lineage>
        <taxon>Bacteria</taxon>
        <taxon>Bacillati</taxon>
        <taxon>Bacillota</taxon>
        <taxon>Bacilli</taxon>
        <taxon>Bacillales</taxon>
        <taxon>Bacillaceae</taxon>
        <taxon>Heyndrickxia</taxon>
    </lineage>
</organism>
<evidence type="ECO:0000256" key="1">
    <source>
        <dbReference type="ARBA" id="ARBA00023224"/>
    </source>
</evidence>
<reference evidence="5 6" key="1">
    <citation type="submission" date="2023-03" db="EMBL/GenBank/DDBJ databases">
        <title>Bacillus Genome Sequencing.</title>
        <authorList>
            <person name="Dunlap C."/>
        </authorList>
    </citation>
    <scope>NUCLEOTIDE SEQUENCE [LARGE SCALE GENOMIC DNA]</scope>
    <source>
        <strain evidence="5 6">B-23453</strain>
    </source>
</reference>
<evidence type="ECO:0000313" key="5">
    <source>
        <dbReference type="EMBL" id="MED1204502.1"/>
    </source>
</evidence>
<dbReference type="Proteomes" id="UP001341444">
    <property type="component" value="Unassembled WGS sequence"/>
</dbReference>
<evidence type="ECO:0000256" key="3">
    <source>
        <dbReference type="SAM" id="Phobius"/>
    </source>
</evidence>
<comment type="caution">
    <text evidence="5">The sequence shown here is derived from an EMBL/GenBank/DDBJ whole genome shotgun (WGS) entry which is preliminary data.</text>
</comment>
<feature type="transmembrane region" description="Helical" evidence="3">
    <location>
        <begin position="42"/>
        <end position="64"/>
    </location>
</feature>
<dbReference type="PROSITE" id="PS50111">
    <property type="entry name" value="CHEMOTAXIS_TRANSDUC_2"/>
    <property type="match status" value="1"/>
</dbReference>
<dbReference type="InterPro" id="IPR004089">
    <property type="entry name" value="MCPsignal_dom"/>
</dbReference>
<keyword evidence="3" id="KW-0812">Transmembrane</keyword>
<proteinExistence type="predicted"/>
<keyword evidence="6" id="KW-1185">Reference proteome</keyword>
<dbReference type="SUPFAM" id="SSF58104">
    <property type="entry name" value="Methyl-accepting chemotaxis protein (MCP) signaling domain"/>
    <property type="match status" value="1"/>
</dbReference>
<dbReference type="Gene3D" id="1.10.287.950">
    <property type="entry name" value="Methyl-accepting chemotaxis protein"/>
    <property type="match status" value="1"/>
</dbReference>
<evidence type="ECO:0000259" key="4">
    <source>
        <dbReference type="PROSITE" id="PS50111"/>
    </source>
</evidence>
<sequence>MIVKRNKLMLLFAAIACIMSLAVHFIYPYISGGMDGASTYSPLVTIGIAASPFLLLLLSLVLYWRSHHNQLPLILALCMTFASISMVAGANGMVEFHFSIFMVMAIIAFYENMKLVIISTLIFALQHIGGFFFFPDVVFGRHDYSFGMVAIHAVFLLFTCFATILQIKTNKGITASLQTDKEEKQKIIQKLLKELIASSDHLAQYAGRLTINAEKAVESTHQISNAVTNIDTRMAGQAAASRESAAAMEHISSGIIEVAESASMATETAEVMLEKANEGSVYIKNTVSIFEDIEQSAIEVTESMQNLRVQLVEVDEMAKIISGVASQTNLLALNATIEAARAGENGRGFAVVAEEVRNLSEQTEELAKKITATIMNIHKATGSLSGLMEKETNEVGEGAGIVKAAGFAFETIYASIQTLTNQIQKVSAASEEISAGSEEVAASLEGAANQSALIGADMQNVRASSLDTKSSMDHIFEGIHKLKGIAENLTELSGQLTQGEDS</sequence>
<name>A0ABU6MJB5_9BACI</name>
<dbReference type="PANTHER" id="PTHR32089:SF112">
    <property type="entry name" value="LYSOZYME-LIKE PROTEIN-RELATED"/>
    <property type="match status" value="1"/>
</dbReference>